<gene>
    <name evidence="3" type="ORF">VMCG_09369</name>
</gene>
<evidence type="ECO:0000259" key="2">
    <source>
        <dbReference type="Pfam" id="PF12756"/>
    </source>
</evidence>
<feature type="compositionally biased region" description="Polar residues" evidence="1">
    <location>
        <begin position="191"/>
        <end position="218"/>
    </location>
</feature>
<keyword evidence="4" id="KW-1185">Reference proteome</keyword>
<feature type="region of interest" description="Disordered" evidence="1">
    <location>
        <begin position="163"/>
        <end position="275"/>
    </location>
</feature>
<dbReference type="Pfam" id="PF12756">
    <property type="entry name" value="zf-C2H2_2"/>
    <property type="match status" value="1"/>
</dbReference>
<dbReference type="OrthoDB" id="19329at2759"/>
<dbReference type="Proteomes" id="UP000283895">
    <property type="component" value="Unassembled WGS sequence"/>
</dbReference>
<dbReference type="EMBL" id="LKEA01000057">
    <property type="protein sequence ID" value="ROV91230.1"/>
    <property type="molecule type" value="Genomic_DNA"/>
</dbReference>
<accession>A0A423VJQ0</accession>
<feature type="compositionally biased region" description="Basic and acidic residues" evidence="1">
    <location>
        <begin position="239"/>
        <end position="249"/>
    </location>
</feature>
<reference evidence="3 4" key="1">
    <citation type="submission" date="2015-09" db="EMBL/GenBank/DDBJ databases">
        <title>Host preference determinants of Valsa canker pathogens revealed by comparative genomics.</title>
        <authorList>
            <person name="Yin Z."/>
            <person name="Huang L."/>
        </authorList>
    </citation>
    <scope>NUCLEOTIDE SEQUENCE [LARGE SCALE GENOMIC DNA]</scope>
    <source>
        <strain evidence="3 4">03-1</strain>
    </source>
</reference>
<evidence type="ECO:0000256" key="1">
    <source>
        <dbReference type="SAM" id="MobiDB-lite"/>
    </source>
</evidence>
<dbReference type="STRING" id="356882.A0A423VJQ0"/>
<dbReference type="InterPro" id="IPR041661">
    <property type="entry name" value="ZN622/Rei1/Reh1_Znf-C2H2"/>
</dbReference>
<comment type="caution">
    <text evidence="3">The sequence shown here is derived from an EMBL/GenBank/DDBJ whole genome shotgun (WGS) entry which is preliminary data.</text>
</comment>
<organism evidence="3 4">
    <name type="scientific">Cytospora schulzeri</name>
    <dbReference type="NCBI Taxonomy" id="448051"/>
    <lineage>
        <taxon>Eukaryota</taxon>
        <taxon>Fungi</taxon>
        <taxon>Dikarya</taxon>
        <taxon>Ascomycota</taxon>
        <taxon>Pezizomycotina</taxon>
        <taxon>Sordariomycetes</taxon>
        <taxon>Sordariomycetidae</taxon>
        <taxon>Diaporthales</taxon>
        <taxon>Cytosporaceae</taxon>
        <taxon>Cytospora</taxon>
    </lineage>
</organism>
<dbReference type="GO" id="GO:0030687">
    <property type="term" value="C:preribosome, large subunit precursor"/>
    <property type="evidence" value="ECO:0007669"/>
    <property type="project" value="TreeGrafter"/>
</dbReference>
<protein>
    <recommendedName>
        <fullName evidence="2">ZN622/Rei1/Reh1 zinc finger C2H2-type domain-containing protein</fullName>
    </recommendedName>
</protein>
<dbReference type="GO" id="GO:0042273">
    <property type="term" value="P:ribosomal large subunit biogenesis"/>
    <property type="evidence" value="ECO:0007669"/>
    <property type="project" value="TreeGrafter"/>
</dbReference>
<dbReference type="AlphaFoldDB" id="A0A423VJQ0"/>
<evidence type="ECO:0000313" key="3">
    <source>
        <dbReference type="EMBL" id="ROV91230.1"/>
    </source>
</evidence>
<evidence type="ECO:0000313" key="4">
    <source>
        <dbReference type="Proteomes" id="UP000283895"/>
    </source>
</evidence>
<dbReference type="PANTHER" id="PTHR13182">
    <property type="entry name" value="ZINC FINGER PROTEIN 622"/>
    <property type="match status" value="1"/>
</dbReference>
<sequence length="367" mass="40529">MTTNVNTLGASGTTATAKGKSVASSISFNRSEIPSEFGDTNVNEPGTMNVEADTDIPELTFTPEQCLFCNLTSPDLDSSMAHMQKNHGLFIPVDIEDGLLRLAVDLETLVRYLHLVIFGYNECLYCHSQKQTTQAVQQHMMGKGHCRVDLDGEDSEFKDFYEEVEDGSAPSEAGLDETEPSRRSDEEETIGETSGDQTSRRQPSSKIGGNSLSLQSGKVISHRSAPPPRHHRPLAETQDLTRRGADHRLPTTLSASDDIHTAPESADDDVPATDTTESNRVLTRFERRAETNNRSTLSLAISKLSVNDRAALAHLPAAEQRAIVLTQFKQQDKARHQERRYRGKMDRKNNSLLMKHFVSDVPGPKLG</sequence>
<feature type="domain" description="ZN622/Rei1/Reh1 zinc finger C2H2-type" evidence="2">
    <location>
        <begin position="65"/>
        <end position="163"/>
    </location>
</feature>
<dbReference type="InterPro" id="IPR040025">
    <property type="entry name" value="Znf622/Rei1/Reh1"/>
</dbReference>
<dbReference type="PANTHER" id="PTHR13182:SF8">
    <property type="entry name" value="CYTOPLASMIC 60S SUBUNIT BIOGENESIS FACTOR ZNF622"/>
    <property type="match status" value="1"/>
</dbReference>
<name>A0A423VJQ0_9PEZI</name>
<proteinExistence type="predicted"/>